<keyword evidence="2" id="KW-1185">Reference proteome</keyword>
<name>A0ACC0RME6_POPTR</name>
<proteinExistence type="predicted"/>
<comment type="caution">
    <text evidence="1">The sequence shown here is derived from an EMBL/GenBank/DDBJ whole genome shotgun (WGS) entry which is preliminary data.</text>
</comment>
<evidence type="ECO:0000313" key="1">
    <source>
        <dbReference type="EMBL" id="KAI9378448.1"/>
    </source>
</evidence>
<organism evidence="1 2">
    <name type="scientific">Populus trichocarpa</name>
    <name type="common">Western balsam poplar</name>
    <name type="synonym">Populus balsamifera subsp. trichocarpa</name>
    <dbReference type="NCBI Taxonomy" id="3694"/>
    <lineage>
        <taxon>Eukaryota</taxon>
        <taxon>Viridiplantae</taxon>
        <taxon>Streptophyta</taxon>
        <taxon>Embryophyta</taxon>
        <taxon>Tracheophyta</taxon>
        <taxon>Spermatophyta</taxon>
        <taxon>Magnoliopsida</taxon>
        <taxon>eudicotyledons</taxon>
        <taxon>Gunneridae</taxon>
        <taxon>Pentapetalae</taxon>
        <taxon>rosids</taxon>
        <taxon>fabids</taxon>
        <taxon>Malpighiales</taxon>
        <taxon>Salicaceae</taxon>
        <taxon>Saliceae</taxon>
        <taxon>Populus</taxon>
    </lineage>
</organism>
<dbReference type="EMBL" id="CM009307">
    <property type="protein sequence ID" value="KAI9378448.1"/>
    <property type="molecule type" value="Genomic_DNA"/>
</dbReference>
<gene>
    <name evidence="1" type="ORF">POPTR_018G096014v4</name>
</gene>
<protein>
    <submittedName>
        <fullName evidence="1">Uncharacterized protein</fullName>
    </submittedName>
</protein>
<dbReference type="Proteomes" id="UP000006729">
    <property type="component" value="Chromosome 18"/>
</dbReference>
<accession>A0ACC0RME6</accession>
<sequence>MKANRSESVGVALLWLLELRWRGEAVDRSASLVEGDEEVAGCCCSAAAWGSFVASVLMRETVACGRWKREDLSAVGWKAVFSVAERERTAADRESKEKREHWCWGRGFRCG</sequence>
<reference evidence="1 2" key="1">
    <citation type="journal article" date="2006" name="Science">
        <title>The genome of black cottonwood, Populus trichocarpa (Torr. &amp; Gray).</title>
        <authorList>
            <person name="Tuskan G.A."/>
            <person name="Difazio S."/>
            <person name="Jansson S."/>
            <person name="Bohlmann J."/>
            <person name="Grigoriev I."/>
            <person name="Hellsten U."/>
            <person name="Putnam N."/>
            <person name="Ralph S."/>
            <person name="Rombauts S."/>
            <person name="Salamov A."/>
            <person name="Schein J."/>
            <person name="Sterck L."/>
            <person name="Aerts A."/>
            <person name="Bhalerao R.R."/>
            <person name="Bhalerao R.P."/>
            <person name="Blaudez D."/>
            <person name="Boerjan W."/>
            <person name="Brun A."/>
            <person name="Brunner A."/>
            <person name="Busov V."/>
            <person name="Campbell M."/>
            <person name="Carlson J."/>
            <person name="Chalot M."/>
            <person name="Chapman J."/>
            <person name="Chen G.L."/>
            <person name="Cooper D."/>
            <person name="Coutinho P.M."/>
            <person name="Couturier J."/>
            <person name="Covert S."/>
            <person name="Cronk Q."/>
            <person name="Cunningham R."/>
            <person name="Davis J."/>
            <person name="Degroeve S."/>
            <person name="Dejardin A."/>
            <person name="Depamphilis C."/>
            <person name="Detter J."/>
            <person name="Dirks B."/>
            <person name="Dubchak I."/>
            <person name="Duplessis S."/>
            <person name="Ehlting J."/>
            <person name="Ellis B."/>
            <person name="Gendler K."/>
            <person name="Goodstein D."/>
            <person name="Gribskov M."/>
            <person name="Grimwood J."/>
            <person name="Groover A."/>
            <person name="Gunter L."/>
            <person name="Hamberger B."/>
            <person name="Heinze B."/>
            <person name="Helariutta Y."/>
            <person name="Henrissat B."/>
            <person name="Holligan D."/>
            <person name="Holt R."/>
            <person name="Huang W."/>
            <person name="Islam-Faridi N."/>
            <person name="Jones S."/>
            <person name="Jones-Rhoades M."/>
            <person name="Jorgensen R."/>
            <person name="Joshi C."/>
            <person name="Kangasjarvi J."/>
            <person name="Karlsson J."/>
            <person name="Kelleher C."/>
            <person name="Kirkpatrick R."/>
            <person name="Kirst M."/>
            <person name="Kohler A."/>
            <person name="Kalluri U."/>
            <person name="Larimer F."/>
            <person name="Leebens-Mack J."/>
            <person name="Leple J.C."/>
            <person name="Locascio P."/>
            <person name="Lou Y."/>
            <person name="Lucas S."/>
            <person name="Martin F."/>
            <person name="Montanini B."/>
            <person name="Napoli C."/>
            <person name="Nelson D.R."/>
            <person name="Nelson C."/>
            <person name="Nieminen K."/>
            <person name="Nilsson O."/>
            <person name="Pereda V."/>
            <person name="Peter G."/>
            <person name="Philippe R."/>
            <person name="Pilate G."/>
            <person name="Poliakov A."/>
            <person name="Razumovskaya J."/>
            <person name="Richardson P."/>
            <person name="Rinaldi C."/>
            <person name="Ritland K."/>
            <person name="Rouze P."/>
            <person name="Ryaboy D."/>
            <person name="Schmutz J."/>
            <person name="Schrader J."/>
            <person name="Segerman B."/>
            <person name="Shin H."/>
            <person name="Siddiqui A."/>
            <person name="Sterky F."/>
            <person name="Terry A."/>
            <person name="Tsai C.J."/>
            <person name="Uberbacher E."/>
            <person name="Unneberg P."/>
            <person name="Vahala J."/>
            <person name="Wall K."/>
            <person name="Wessler S."/>
            <person name="Yang G."/>
            <person name="Yin T."/>
            <person name="Douglas C."/>
            <person name="Marra M."/>
            <person name="Sandberg G."/>
            <person name="Van de Peer Y."/>
            <person name="Rokhsar D."/>
        </authorList>
    </citation>
    <scope>NUCLEOTIDE SEQUENCE [LARGE SCALE GENOMIC DNA]</scope>
    <source>
        <strain evidence="2">cv. Nisqually</strain>
    </source>
</reference>
<evidence type="ECO:0000313" key="2">
    <source>
        <dbReference type="Proteomes" id="UP000006729"/>
    </source>
</evidence>